<keyword evidence="3 5" id="KW-0862">Zinc</keyword>
<dbReference type="Pfam" id="PF08240">
    <property type="entry name" value="ADH_N"/>
    <property type="match status" value="1"/>
</dbReference>
<gene>
    <name evidence="8" type="ORF">EXN68_04665</name>
</gene>
<comment type="cofactor">
    <cofactor evidence="1 5">
        <name>Zn(2+)</name>
        <dbReference type="ChEBI" id="CHEBI:29105"/>
    </cofactor>
</comment>
<comment type="caution">
    <text evidence="8">The sequence shown here is derived from an EMBL/GenBank/DDBJ whole genome shotgun (WGS) entry which is preliminary data.</text>
</comment>
<comment type="similarity">
    <text evidence="5">Belongs to the zinc-containing alcohol dehydrogenase family.</text>
</comment>
<dbReference type="GO" id="GO:0008106">
    <property type="term" value="F:alcohol dehydrogenase (NADP+) activity"/>
    <property type="evidence" value="ECO:0007669"/>
    <property type="project" value="UniProtKB-ARBA"/>
</dbReference>
<dbReference type="RefSeq" id="WP_142839805.1">
    <property type="nucleotide sequence ID" value="NZ_JAPZAC010000003.1"/>
</dbReference>
<dbReference type="InterPro" id="IPR047109">
    <property type="entry name" value="CAD-like"/>
</dbReference>
<evidence type="ECO:0000256" key="1">
    <source>
        <dbReference type="ARBA" id="ARBA00001947"/>
    </source>
</evidence>
<evidence type="ECO:0000256" key="6">
    <source>
        <dbReference type="SAM" id="MobiDB-lite"/>
    </source>
</evidence>
<reference evidence="8 9" key="1">
    <citation type="journal article" date="2019" name="Appl. Microbiol. Biotechnol.">
        <title>Differential efficiency of wild type rhizogenic strains for rol gene transformation of plants.</title>
        <authorList>
            <person name="Desmet S."/>
            <person name="De Keyser E."/>
            <person name="Van Vaerenbergh J."/>
            <person name="Baeyen S."/>
            <person name="Van Huylenbroeck J."/>
            <person name="Geelen D."/>
            <person name="Dhooghe E."/>
        </authorList>
    </citation>
    <scope>NUCLEOTIDE SEQUENCE [LARGE SCALE GENOMIC DNA]</scope>
    <source>
        <strain evidence="8 9">GBBC3284</strain>
    </source>
</reference>
<evidence type="ECO:0000313" key="8">
    <source>
        <dbReference type="EMBL" id="TRB02954.1"/>
    </source>
</evidence>
<dbReference type="GO" id="GO:0008270">
    <property type="term" value="F:zinc ion binding"/>
    <property type="evidence" value="ECO:0007669"/>
    <property type="project" value="InterPro"/>
</dbReference>
<dbReference type="InterPro" id="IPR013154">
    <property type="entry name" value="ADH-like_N"/>
</dbReference>
<dbReference type="SUPFAM" id="SSF51735">
    <property type="entry name" value="NAD(P)-binding Rossmann-fold domains"/>
    <property type="match status" value="1"/>
</dbReference>
<dbReference type="CDD" id="cd05283">
    <property type="entry name" value="CAD1"/>
    <property type="match status" value="1"/>
</dbReference>
<dbReference type="SUPFAM" id="SSF50129">
    <property type="entry name" value="GroES-like"/>
    <property type="match status" value="1"/>
</dbReference>
<dbReference type="InterPro" id="IPR013149">
    <property type="entry name" value="ADH-like_C"/>
</dbReference>
<organism evidence="8 9">
    <name type="scientific">Rhizobium rhizogenes</name>
    <name type="common">Agrobacterium rhizogenes</name>
    <dbReference type="NCBI Taxonomy" id="359"/>
    <lineage>
        <taxon>Bacteria</taxon>
        <taxon>Pseudomonadati</taxon>
        <taxon>Pseudomonadota</taxon>
        <taxon>Alphaproteobacteria</taxon>
        <taxon>Hyphomicrobiales</taxon>
        <taxon>Rhizobiaceae</taxon>
        <taxon>Rhizobium/Agrobacterium group</taxon>
        <taxon>Rhizobium</taxon>
    </lineage>
</organism>
<dbReference type="Gene3D" id="3.40.50.720">
    <property type="entry name" value="NAD(P)-binding Rossmann-like Domain"/>
    <property type="match status" value="1"/>
</dbReference>
<dbReference type="InterPro" id="IPR020843">
    <property type="entry name" value="ER"/>
</dbReference>
<dbReference type="Gene3D" id="3.90.180.10">
    <property type="entry name" value="Medium-chain alcohol dehydrogenases, catalytic domain"/>
    <property type="match status" value="1"/>
</dbReference>
<dbReference type="PROSITE" id="PS00065">
    <property type="entry name" value="D_2_HYDROXYACID_DH_1"/>
    <property type="match status" value="1"/>
</dbReference>
<dbReference type="Proteomes" id="UP000315434">
    <property type="component" value="Unassembled WGS sequence"/>
</dbReference>
<dbReference type="Pfam" id="PF00107">
    <property type="entry name" value="ADH_zinc_N"/>
    <property type="match status" value="1"/>
</dbReference>
<dbReference type="OrthoDB" id="9806940at2"/>
<dbReference type="PANTHER" id="PTHR42683">
    <property type="entry name" value="ALDEHYDE REDUCTASE"/>
    <property type="match status" value="1"/>
</dbReference>
<protein>
    <submittedName>
        <fullName evidence="8">NAD(P)-dependent alcohol dehydrogenase</fullName>
    </submittedName>
</protein>
<feature type="domain" description="Enoyl reductase (ER)" evidence="7">
    <location>
        <begin position="12"/>
        <end position="344"/>
    </location>
</feature>
<feature type="region of interest" description="Disordered" evidence="6">
    <location>
        <begin position="1"/>
        <end position="26"/>
    </location>
</feature>
<dbReference type="SMART" id="SM00829">
    <property type="entry name" value="PKS_ER"/>
    <property type="match status" value="1"/>
</dbReference>
<evidence type="ECO:0000256" key="4">
    <source>
        <dbReference type="ARBA" id="ARBA00023002"/>
    </source>
</evidence>
<dbReference type="InterPro" id="IPR011032">
    <property type="entry name" value="GroES-like_sf"/>
</dbReference>
<dbReference type="FunFam" id="3.40.50.720:FF:000022">
    <property type="entry name" value="Cinnamyl alcohol dehydrogenase"/>
    <property type="match status" value="1"/>
</dbReference>
<dbReference type="InterPro" id="IPR036291">
    <property type="entry name" value="NAD(P)-bd_dom_sf"/>
</dbReference>
<proteinExistence type="inferred from homology"/>
<dbReference type="InterPro" id="IPR029752">
    <property type="entry name" value="D-isomer_DH_CS1"/>
</dbReference>
<keyword evidence="2 5" id="KW-0479">Metal-binding</keyword>
<keyword evidence="4" id="KW-0560">Oxidoreductase</keyword>
<name>A0A546XQE2_RHIRH</name>
<evidence type="ECO:0000313" key="9">
    <source>
        <dbReference type="Proteomes" id="UP000315434"/>
    </source>
</evidence>
<dbReference type="InterPro" id="IPR002328">
    <property type="entry name" value="ADH_Zn_CS"/>
</dbReference>
<evidence type="ECO:0000256" key="2">
    <source>
        <dbReference type="ARBA" id="ARBA00022723"/>
    </source>
</evidence>
<sequence length="355" mass="37767">MFTTSAYACDDGSSPMKPATIKRRDPGPRDVEIEIEFCGVCHSDIHTARSEWPGSLYPCVPGHEIIGRVARLGSDVTKFKAGDRVGVGCIVDSCRECASCAEGLEQYCENGMTGTYNSPDKAMGGSAHTLGGYSAHVVVDDRYVLNIPEGLDPAAAAPLLCAGITTYSPLRHWNAGPGKRVGVVGLGGLGHMAVKIANAMGATVVMITTSPGKAEDAKKLGAHEVIVSRDAEQMKKAASSLDLIIDAVAADHDIDSYLALLKRDGALVQVGAPEKPLSVHAFSLIPGRKTFAGSMIGGIPETQEMLDFCAEKDIAAEIEMIDIGQINDAYERMIKSDVRYRFVIDMKSLPRQKAA</sequence>
<dbReference type="PROSITE" id="PS00059">
    <property type="entry name" value="ADH_ZINC"/>
    <property type="match status" value="1"/>
</dbReference>
<evidence type="ECO:0000256" key="3">
    <source>
        <dbReference type="ARBA" id="ARBA00022833"/>
    </source>
</evidence>
<evidence type="ECO:0000259" key="7">
    <source>
        <dbReference type="SMART" id="SM00829"/>
    </source>
</evidence>
<accession>A0A546XQE2</accession>
<evidence type="ECO:0000256" key="5">
    <source>
        <dbReference type="RuleBase" id="RU361277"/>
    </source>
</evidence>
<dbReference type="AlphaFoldDB" id="A0A546XQE2"/>
<dbReference type="EMBL" id="SGNY01000001">
    <property type="protein sequence ID" value="TRB02954.1"/>
    <property type="molecule type" value="Genomic_DNA"/>
</dbReference>